<evidence type="ECO:0000313" key="4">
    <source>
        <dbReference type="Proteomes" id="UP000317171"/>
    </source>
</evidence>
<dbReference type="SUPFAM" id="SSF52768">
    <property type="entry name" value="Arginase/deacetylase"/>
    <property type="match status" value="1"/>
</dbReference>
<sequence length="310" mass="33443">MTLLYSDPIFLKYETGHQPENPARILPAVHRVNQIAMHAGCPRRSWNEVTDSRLERVHAREYIDFVKTFSLKGGGFIADDTVVGPQSYHVARMAVGAVCDAVEQVIQGIDERAFCLVRPPGHHATADAALGFCLFNNVAVGARLAIEELGLERVMIVDWDVHHGDGTQEIFWEDGQVGFLSIHRASFCDETGTAAETGAGAGLGTTVNVPVEFGTSREDYLAMFKSAVEGLAEKIRPQLVLISAGFDSHKDDPIGSLGLESEDFGCLTRIVLDVAAVHAGGRVVSALEGGYNPLALAESIEHHLLELTAA</sequence>
<feature type="domain" description="Histone deacetylase" evidence="2">
    <location>
        <begin position="19"/>
        <end position="305"/>
    </location>
</feature>
<dbReference type="Pfam" id="PF00850">
    <property type="entry name" value="Hist_deacetyl"/>
    <property type="match status" value="1"/>
</dbReference>
<dbReference type="InterPro" id="IPR023801">
    <property type="entry name" value="His_deacetylse_dom"/>
</dbReference>
<protein>
    <submittedName>
        <fullName evidence="3">Histone deacetylase-like amidohydrolase</fullName>
        <ecNumber evidence="3">3.5.1.-</ecNumber>
    </submittedName>
</protein>
<dbReference type="Gene3D" id="3.40.800.20">
    <property type="entry name" value="Histone deacetylase domain"/>
    <property type="match status" value="1"/>
</dbReference>
<evidence type="ECO:0000259" key="2">
    <source>
        <dbReference type="Pfam" id="PF00850"/>
    </source>
</evidence>
<dbReference type="InterPro" id="IPR023696">
    <property type="entry name" value="Ureohydrolase_dom_sf"/>
</dbReference>
<dbReference type="InterPro" id="IPR000286">
    <property type="entry name" value="HDACs"/>
</dbReference>
<dbReference type="KEGG" id="gaz:Pan241w_00200"/>
<comment type="similarity">
    <text evidence="1">Belongs to the histone deacetylase family.</text>
</comment>
<evidence type="ECO:0000313" key="3">
    <source>
        <dbReference type="EMBL" id="QDT39967.1"/>
    </source>
</evidence>
<keyword evidence="3" id="KW-0378">Hydrolase</keyword>
<dbReference type="InterPro" id="IPR037138">
    <property type="entry name" value="His_deacetylse_dom_sf"/>
</dbReference>
<accession>A0A517R7V0</accession>
<dbReference type="PANTHER" id="PTHR10625:SF10">
    <property type="entry name" value="HISTONE DEACETYLASE HDAC1"/>
    <property type="match status" value="1"/>
</dbReference>
<dbReference type="Proteomes" id="UP000317171">
    <property type="component" value="Chromosome"/>
</dbReference>
<dbReference type="GO" id="GO:0016787">
    <property type="term" value="F:hydrolase activity"/>
    <property type="evidence" value="ECO:0007669"/>
    <property type="project" value="UniProtKB-KW"/>
</dbReference>
<dbReference type="OrthoDB" id="9808367at2"/>
<dbReference type="EC" id="3.5.1.-" evidence="3"/>
<proteinExistence type="inferred from homology"/>
<keyword evidence="4" id="KW-1185">Reference proteome</keyword>
<name>A0A517R7V0_9PLAN</name>
<dbReference type="CDD" id="cd09992">
    <property type="entry name" value="HDAC_classII"/>
    <property type="match status" value="1"/>
</dbReference>
<dbReference type="PRINTS" id="PR01270">
    <property type="entry name" value="HDASUPER"/>
</dbReference>
<dbReference type="RefSeq" id="WP_145209131.1">
    <property type="nucleotide sequence ID" value="NZ_CP036269.1"/>
</dbReference>
<dbReference type="EMBL" id="CP036269">
    <property type="protein sequence ID" value="QDT39967.1"/>
    <property type="molecule type" value="Genomic_DNA"/>
</dbReference>
<dbReference type="AlphaFoldDB" id="A0A517R7V0"/>
<organism evidence="3 4">
    <name type="scientific">Gimesia alba</name>
    <dbReference type="NCBI Taxonomy" id="2527973"/>
    <lineage>
        <taxon>Bacteria</taxon>
        <taxon>Pseudomonadati</taxon>
        <taxon>Planctomycetota</taxon>
        <taxon>Planctomycetia</taxon>
        <taxon>Planctomycetales</taxon>
        <taxon>Planctomycetaceae</taxon>
        <taxon>Gimesia</taxon>
    </lineage>
</organism>
<dbReference type="GO" id="GO:0040029">
    <property type="term" value="P:epigenetic regulation of gene expression"/>
    <property type="evidence" value="ECO:0007669"/>
    <property type="project" value="TreeGrafter"/>
</dbReference>
<dbReference type="GO" id="GO:0004407">
    <property type="term" value="F:histone deacetylase activity"/>
    <property type="evidence" value="ECO:0007669"/>
    <property type="project" value="TreeGrafter"/>
</dbReference>
<evidence type="ECO:0000256" key="1">
    <source>
        <dbReference type="ARBA" id="ARBA00005947"/>
    </source>
</evidence>
<gene>
    <name evidence="3" type="primary">hdaH_1</name>
    <name evidence="3" type="ORF">Pan241w_00200</name>
</gene>
<reference evidence="3 4" key="1">
    <citation type="submission" date="2019-02" db="EMBL/GenBank/DDBJ databases">
        <title>Deep-cultivation of Planctomycetes and their phenomic and genomic characterization uncovers novel biology.</title>
        <authorList>
            <person name="Wiegand S."/>
            <person name="Jogler M."/>
            <person name="Boedeker C."/>
            <person name="Pinto D."/>
            <person name="Vollmers J."/>
            <person name="Rivas-Marin E."/>
            <person name="Kohn T."/>
            <person name="Peeters S.H."/>
            <person name="Heuer A."/>
            <person name="Rast P."/>
            <person name="Oberbeckmann S."/>
            <person name="Bunk B."/>
            <person name="Jeske O."/>
            <person name="Meyerdierks A."/>
            <person name="Storesund J.E."/>
            <person name="Kallscheuer N."/>
            <person name="Luecker S."/>
            <person name="Lage O.M."/>
            <person name="Pohl T."/>
            <person name="Merkel B.J."/>
            <person name="Hornburger P."/>
            <person name="Mueller R.-W."/>
            <person name="Bruemmer F."/>
            <person name="Labrenz M."/>
            <person name="Spormann A.M."/>
            <person name="Op den Camp H."/>
            <person name="Overmann J."/>
            <person name="Amann R."/>
            <person name="Jetten M.S.M."/>
            <person name="Mascher T."/>
            <person name="Medema M.H."/>
            <person name="Devos D.P."/>
            <person name="Kaster A.-K."/>
            <person name="Ovreas L."/>
            <person name="Rohde M."/>
            <person name="Galperin M.Y."/>
            <person name="Jogler C."/>
        </authorList>
    </citation>
    <scope>NUCLEOTIDE SEQUENCE [LARGE SCALE GENOMIC DNA]</scope>
    <source>
        <strain evidence="3 4">Pan241w</strain>
    </source>
</reference>
<dbReference type="PANTHER" id="PTHR10625">
    <property type="entry name" value="HISTONE DEACETYLASE HDAC1-RELATED"/>
    <property type="match status" value="1"/>
</dbReference>